<dbReference type="Proteomes" id="UP000799755">
    <property type="component" value="Unassembled WGS sequence"/>
</dbReference>
<organism evidence="1 2">
    <name type="scientific">Lindgomyces ingoldianus</name>
    <dbReference type="NCBI Taxonomy" id="673940"/>
    <lineage>
        <taxon>Eukaryota</taxon>
        <taxon>Fungi</taxon>
        <taxon>Dikarya</taxon>
        <taxon>Ascomycota</taxon>
        <taxon>Pezizomycotina</taxon>
        <taxon>Dothideomycetes</taxon>
        <taxon>Pleosporomycetidae</taxon>
        <taxon>Pleosporales</taxon>
        <taxon>Lindgomycetaceae</taxon>
        <taxon>Lindgomyces</taxon>
    </lineage>
</organism>
<protein>
    <submittedName>
        <fullName evidence="1">Uncharacterized protein</fullName>
    </submittedName>
</protein>
<evidence type="ECO:0000313" key="1">
    <source>
        <dbReference type="EMBL" id="KAF2470670.1"/>
    </source>
</evidence>
<dbReference type="EMBL" id="MU003507">
    <property type="protein sequence ID" value="KAF2470670.1"/>
    <property type="molecule type" value="Genomic_DNA"/>
</dbReference>
<proteinExistence type="predicted"/>
<accession>A0ACB6QUW0</accession>
<sequence>MDVCDPFSVRLGVWFVLHECGWRFGRSKRTRISAPPQPISQHYWSSPTIFSVKFDLVLAKSFVDALRHSNLNCHGPFTIFDPDTSKQHTIITNAILLRDAATNDAVPCCPSRGVALTDEYKVELRCLHSISAAFRSSFRLNRGPNSLLSRDLEQAFQHDTLTPFLHLMVPHNRHSRSPCRSTAGSTIQRDLSTVAIAKIHPKQAGLRESWCTSIGVHMQRRKLDWWLQALLRMSGRIGPDPGLKCLFFRYFFSPLSPNARNAFCDDLFDGSLELKLGVIFVLRTTSGLLLSFKAWGSNSRKGRRRWEGRTEVKMELRVNNNRFDKISTDRRGASSIKSSPHTCSRIQPLSGWRRVRIYRHSGSELCSESFALLPVFQMPFRRIYRDATQLSFLIESHSKRWQDARTQLSFLIRYQGAPVRLRLAGDSREALHLVKQRASTELYSKLIFRKMYLLSFHLEYRKMHEFLPSREASNRQKDDFASCQLHDHNQDCPCEHSMKLGIRDLTFLIMYRKVRQYEQVKSPT</sequence>
<comment type="caution">
    <text evidence="1">The sequence shown here is derived from an EMBL/GenBank/DDBJ whole genome shotgun (WGS) entry which is preliminary data.</text>
</comment>
<reference evidence="1" key="1">
    <citation type="journal article" date="2020" name="Stud. Mycol.">
        <title>101 Dothideomycetes genomes: a test case for predicting lifestyles and emergence of pathogens.</title>
        <authorList>
            <person name="Haridas S."/>
            <person name="Albert R."/>
            <person name="Binder M."/>
            <person name="Bloem J."/>
            <person name="Labutti K."/>
            <person name="Salamov A."/>
            <person name="Andreopoulos B."/>
            <person name="Baker S."/>
            <person name="Barry K."/>
            <person name="Bills G."/>
            <person name="Bluhm B."/>
            <person name="Cannon C."/>
            <person name="Castanera R."/>
            <person name="Culley D."/>
            <person name="Daum C."/>
            <person name="Ezra D."/>
            <person name="Gonzalez J."/>
            <person name="Henrissat B."/>
            <person name="Kuo A."/>
            <person name="Liang C."/>
            <person name="Lipzen A."/>
            <person name="Lutzoni F."/>
            <person name="Magnuson J."/>
            <person name="Mondo S."/>
            <person name="Nolan M."/>
            <person name="Ohm R."/>
            <person name="Pangilinan J."/>
            <person name="Park H.-J."/>
            <person name="Ramirez L."/>
            <person name="Alfaro M."/>
            <person name="Sun H."/>
            <person name="Tritt A."/>
            <person name="Yoshinaga Y."/>
            <person name="Zwiers L.-H."/>
            <person name="Turgeon B."/>
            <person name="Goodwin S."/>
            <person name="Spatafora J."/>
            <person name="Crous P."/>
            <person name="Grigoriev I."/>
        </authorList>
    </citation>
    <scope>NUCLEOTIDE SEQUENCE</scope>
    <source>
        <strain evidence="1">ATCC 200398</strain>
    </source>
</reference>
<evidence type="ECO:0000313" key="2">
    <source>
        <dbReference type="Proteomes" id="UP000799755"/>
    </source>
</evidence>
<name>A0ACB6QUW0_9PLEO</name>
<gene>
    <name evidence="1" type="ORF">BDR25DRAFT_393743</name>
</gene>
<keyword evidence="2" id="KW-1185">Reference proteome</keyword>